<sequence>MDYCTECGNEIGEGIKFCSNCGRNVYKNELLDNTGSEKRFRNIIGYFKWVKSTILHPSDEGLHSSAVEFGVTSFVIQSLLSSFAIFVLGKTITEYIIELFLIYSHTDYSEVTLPKSTELYMKLLLLSMIYYFIFALVGFLCRRYLIDRRTNFKSYLNQLAGYSNLMIFFLLLLIIFILACNPINGTGSSSKDAWDFVKNLIVIGTIISNFWFIAYNASIITVSGKMKIDRLYAALVAFIVDGIGLYVLFKIITNAIL</sequence>
<feature type="transmembrane region" description="Helical" evidence="1">
    <location>
        <begin position="83"/>
        <end position="103"/>
    </location>
</feature>
<evidence type="ECO:0000259" key="2">
    <source>
        <dbReference type="Pfam" id="PF13240"/>
    </source>
</evidence>
<protein>
    <submittedName>
        <fullName evidence="3">Zinc ribbon domain-containing protein</fullName>
    </submittedName>
</protein>
<dbReference type="InterPro" id="IPR026870">
    <property type="entry name" value="Zinc_ribbon_dom"/>
</dbReference>
<keyword evidence="1" id="KW-1133">Transmembrane helix</keyword>
<feature type="domain" description="Zinc-ribbon" evidence="2">
    <location>
        <begin position="3"/>
        <end position="23"/>
    </location>
</feature>
<feature type="transmembrane region" description="Helical" evidence="1">
    <location>
        <begin position="162"/>
        <end position="184"/>
    </location>
</feature>
<reference evidence="3" key="2">
    <citation type="submission" date="2021-04" db="EMBL/GenBank/DDBJ databases">
        <authorList>
            <person name="Gilroy R."/>
        </authorList>
    </citation>
    <scope>NUCLEOTIDE SEQUENCE</scope>
    <source>
        <strain evidence="3">3204</strain>
    </source>
</reference>
<comment type="caution">
    <text evidence="3">The sequence shown here is derived from an EMBL/GenBank/DDBJ whole genome shotgun (WGS) entry which is preliminary data.</text>
</comment>
<proteinExistence type="predicted"/>
<dbReference type="Proteomes" id="UP000824013">
    <property type="component" value="Unassembled WGS sequence"/>
</dbReference>
<keyword evidence="1" id="KW-0812">Transmembrane</keyword>
<feature type="transmembrane region" description="Helical" evidence="1">
    <location>
        <begin position="231"/>
        <end position="252"/>
    </location>
</feature>
<reference evidence="3" key="1">
    <citation type="journal article" date="2021" name="PeerJ">
        <title>Extensive microbial diversity within the chicken gut microbiome revealed by metagenomics and culture.</title>
        <authorList>
            <person name="Gilroy R."/>
            <person name="Ravi A."/>
            <person name="Getino M."/>
            <person name="Pursley I."/>
            <person name="Horton D.L."/>
            <person name="Alikhan N.F."/>
            <person name="Baker D."/>
            <person name="Gharbi K."/>
            <person name="Hall N."/>
            <person name="Watson M."/>
            <person name="Adriaenssens E.M."/>
            <person name="Foster-Nyarko E."/>
            <person name="Jarju S."/>
            <person name="Secka A."/>
            <person name="Antonio M."/>
            <person name="Oren A."/>
            <person name="Chaudhuri R.R."/>
            <person name="La Ragione R."/>
            <person name="Hildebrand F."/>
            <person name="Pallen M.J."/>
        </authorList>
    </citation>
    <scope>NUCLEOTIDE SEQUENCE</scope>
    <source>
        <strain evidence="3">3204</strain>
    </source>
</reference>
<keyword evidence="1" id="KW-0472">Membrane</keyword>
<accession>A0A9D1ZLD0</accession>
<evidence type="ECO:0000256" key="1">
    <source>
        <dbReference type="SAM" id="Phobius"/>
    </source>
</evidence>
<feature type="transmembrane region" description="Helical" evidence="1">
    <location>
        <begin position="196"/>
        <end position="219"/>
    </location>
</feature>
<dbReference type="Pfam" id="PF13240">
    <property type="entry name" value="Zn_Ribbon_1"/>
    <property type="match status" value="1"/>
</dbReference>
<gene>
    <name evidence="3" type="ORF">H9820_01945</name>
</gene>
<evidence type="ECO:0000313" key="4">
    <source>
        <dbReference type="Proteomes" id="UP000824013"/>
    </source>
</evidence>
<dbReference type="EMBL" id="DXCM01000018">
    <property type="protein sequence ID" value="HIY91690.1"/>
    <property type="molecule type" value="Genomic_DNA"/>
</dbReference>
<evidence type="ECO:0000313" key="3">
    <source>
        <dbReference type="EMBL" id="HIY91690.1"/>
    </source>
</evidence>
<feature type="transmembrane region" description="Helical" evidence="1">
    <location>
        <begin position="123"/>
        <end position="141"/>
    </location>
</feature>
<dbReference type="AlphaFoldDB" id="A0A9D1ZLD0"/>
<organism evidence="3 4">
    <name type="scientific">Candidatus Companilactobacillus pullicola</name>
    <dbReference type="NCBI Taxonomy" id="2838523"/>
    <lineage>
        <taxon>Bacteria</taxon>
        <taxon>Bacillati</taxon>
        <taxon>Bacillota</taxon>
        <taxon>Bacilli</taxon>
        <taxon>Lactobacillales</taxon>
        <taxon>Lactobacillaceae</taxon>
        <taxon>Companilactobacillus</taxon>
    </lineage>
</organism>
<name>A0A9D1ZLD0_9LACO</name>